<evidence type="ECO:0000313" key="2">
    <source>
        <dbReference type="Proteomes" id="UP001386955"/>
    </source>
</evidence>
<reference evidence="1 2" key="1">
    <citation type="submission" date="2024-01" db="EMBL/GenBank/DDBJ databases">
        <title>The genomes of 5 underutilized Papilionoideae crops provide insights into root nodulation and disease resistanc.</title>
        <authorList>
            <person name="Jiang F."/>
        </authorList>
    </citation>
    <scope>NUCLEOTIDE SEQUENCE [LARGE SCALE GENOMIC DNA]</scope>
    <source>
        <strain evidence="1">DUOXIRENSHENG_FW03</strain>
        <tissue evidence="1">Leaves</tissue>
    </source>
</reference>
<protein>
    <submittedName>
        <fullName evidence="1">Uncharacterized protein</fullName>
    </submittedName>
</protein>
<accession>A0AAN9S8Z2</accession>
<dbReference type="AlphaFoldDB" id="A0AAN9S8Z2"/>
<gene>
    <name evidence="1" type="ORF">VNO78_20210</name>
</gene>
<sequence>MVTPSLTGDFEPYGAPHIQVLTTTRRQTLPGVAMRLHNHWEIVIIHEAHVEKIQFAATVHNKLRHSNRRGSVPSNAFDVGEVARSGCCRAGEVNMDPKMNIGRNALSGGQILQK</sequence>
<evidence type="ECO:0000313" key="1">
    <source>
        <dbReference type="EMBL" id="KAK7391789.1"/>
    </source>
</evidence>
<dbReference type="Proteomes" id="UP001386955">
    <property type="component" value="Unassembled WGS sequence"/>
</dbReference>
<organism evidence="1 2">
    <name type="scientific">Psophocarpus tetragonolobus</name>
    <name type="common">Winged bean</name>
    <name type="synonym">Dolichos tetragonolobus</name>
    <dbReference type="NCBI Taxonomy" id="3891"/>
    <lineage>
        <taxon>Eukaryota</taxon>
        <taxon>Viridiplantae</taxon>
        <taxon>Streptophyta</taxon>
        <taxon>Embryophyta</taxon>
        <taxon>Tracheophyta</taxon>
        <taxon>Spermatophyta</taxon>
        <taxon>Magnoliopsida</taxon>
        <taxon>eudicotyledons</taxon>
        <taxon>Gunneridae</taxon>
        <taxon>Pentapetalae</taxon>
        <taxon>rosids</taxon>
        <taxon>fabids</taxon>
        <taxon>Fabales</taxon>
        <taxon>Fabaceae</taxon>
        <taxon>Papilionoideae</taxon>
        <taxon>50 kb inversion clade</taxon>
        <taxon>NPAAA clade</taxon>
        <taxon>indigoferoid/millettioid clade</taxon>
        <taxon>Phaseoleae</taxon>
        <taxon>Psophocarpus</taxon>
    </lineage>
</organism>
<keyword evidence="2" id="KW-1185">Reference proteome</keyword>
<comment type="caution">
    <text evidence="1">The sequence shown here is derived from an EMBL/GenBank/DDBJ whole genome shotgun (WGS) entry which is preliminary data.</text>
</comment>
<name>A0AAN9S8Z2_PSOTE</name>
<dbReference type="EMBL" id="JAYMYS010000005">
    <property type="protein sequence ID" value="KAK7391789.1"/>
    <property type="molecule type" value="Genomic_DNA"/>
</dbReference>
<proteinExistence type="predicted"/>